<feature type="region of interest" description="Disordered" evidence="1">
    <location>
        <begin position="52"/>
        <end position="73"/>
    </location>
</feature>
<accession>A0ABR2VRE7</accession>
<sequence length="259" mass="26334">MMIRFYFLCLLSLKITTLIRAQDSSNGVVVSQASDLTTIRLTSTLPVSEAATLFPGTTQSPQGTGGNGGGSQTPSFVATVTRTTVVTATTRIPGSGVTNSVIQSSVGSVGVITSTAVVQPTSGILTTTDVVQPTSNLLTSTAVVQPTSGILTTTDVVQPTSDLSTSTAVVQPTSDLSTSTAVVQPTSVAFSSQSTVVVTQPSATVTPSTAARDNPVPDATGSTAGNIRPSVGLYNSESSMVQAPGKMVLLFLPFAYLLL</sequence>
<organism evidence="3 4">
    <name type="scientific">Basidiobolus ranarum</name>
    <dbReference type="NCBI Taxonomy" id="34480"/>
    <lineage>
        <taxon>Eukaryota</taxon>
        <taxon>Fungi</taxon>
        <taxon>Fungi incertae sedis</taxon>
        <taxon>Zoopagomycota</taxon>
        <taxon>Entomophthoromycotina</taxon>
        <taxon>Basidiobolomycetes</taxon>
        <taxon>Basidiobolales</taxon>
        <taxon>Basidiobolaceae</taxon>
        <taxon>Basidiobolus</taxon>
    </lineage>
</organism>
<proteinExistence type="predicted"/>
<feature type="signal peptide" evidence="2">
    <location>
        <begin position="1"/>
        <end position="21"/>
    </location>
</feature>
<comment type="caution">
    <text evidence="3">The sequence shown here is derived from an EMBL/GenBank/DDBJ whole genome shotgun (WGS) entry which is preliminary data.</text>
</comment>
<keyword evidence="2" id="KW-0732">Signal</keyword>
<dbReference type="Proteomes" id="UP001479436">
    <property type="component" value="Unassembled WGS sequence"/>
</dbReference>
<evidence type="ECO:0000256" key="1">
    <source>
        <dbReference type="SAM" id="MobiDB-lite"/>
    </source>
</evidence>
<evidence type="ECO:0000313" key="4">
    <source>
        <dbReference type="Proteomes" id="UP001479436"/>
    </source>
</evidence>
<feature type="chain" id="PRO_5046655696" evidence="2">
    <location>
        <begin position="22"/>
        <end position="259"/>
    </location>
</feature>
<keyword evidence="4" id="KW-1185">Reference proteome</keyword>
<reference evidence="3 4" key="1">
    <citation type="submission" date="2023-04" db="EMBL/GenBank/DDBJ databases">
        <title>Genome of Basidiobolus ranarum AG-B5.</title>
        <authorList>
            <person name="Stajich J.E."/>
            <person name="Carter-House D."/>
            <person name="Gryganskyi A."/>
        </authorList>
    </citation>
    <scope>NUCLEOTIDE SEQUENCE [LARGE SCALE GENOMIC DNA]</scope>
    <source>
        <strain evidence="3 4">AG-B5</strain>
    </source>
</reference>
<evidence type="ECO:0000313" key="3">
    <source>
        <dbReference type="EMBL" id="KAK9693760.1"/>
    </source>
</evidence>
<protein>
    <submittedName>
        <fullName evidence="3">Uncharacterized protein</fullName>
    </submittedName>
</protein>
<evidence type="ECO:0000256" key="2">
    <source>
        <dbReference type="SAM" id="SignalP"/>
    </source>
</evidence>
<name>A0ABR2VRE7_9FUNG</name>
<gene>
    <name evidence="3" type="ORF">K7432_013750</name>
</gene>
<dbReference type="EMBL" id="JASJQH010008288">
    <property type="protein sequence ID" value="KAK9693760.1"/>
    <property type="molecule type" value="Genomic_DNA"/>
</dbReference>